<evidence type="ECO:0000313" key="1">
    <source>
        <dbReference type="EMBL" id="CAB4323130.1"/>
    </source>
</evidence>
<evidence type="ECO:0000313" key="2">
    <source>
        <dbReference type="EMBL" id="CAB4935739.1"/>
    </source>
</evidence>
<dbReference type="AlphaFoldDB" id="A0A6J5YAC3"/>
<protein>
    <submittedName>
        <fullName evidence="1">Unannotated protein</fullName>
    </submittedName>
</protein>
<sequence length="252" mass="28153">MTLTTDAPVFPIMTLRIEAWPDPVIDDLGHDPRSNYVERFWLPVLGPSTVWFLRQLADRLDSSPEGFDLDLVETARALGVGMRGGKHSPMLRTVDRACRFGAARMIGTTGLAARRRLAPLTRAQAERLPASLQRAHAEAIERPRLTHSVEDLRERSRSLALSMLDLGEDDQAIERQLHRWRFHPSMAHDALRWAKEIRSDCPSQPAITGRPATQRVIPAQGLRQVTHVDRPRIGAVGIAVRNELGSSFDEAG</sequence>
<organism evidence="1">
    <name type="scientific">freshwater metagenome</name>
    <dbReference type="NCBI Taxonomy" id="449393"/>
    <lineage>
        <taxon>unclassified sequences</taxon>
        <taxon>metagenomes</taxon>
        <taxon>ecological metagenomes</taxon>
    </lineage>
</organism>
<name>A0A6J5YAC3_9ZZZZ</name>
<accession>A0A6J5YAC3</accession>
<gene>
    <name evidence="1" type="ORF">UFOPK1392_00880</name>
    <name evidence="2" type="ORF">UFOPK3733_00953</name>
</gene>
<dbReference type="EMBL" id="CAFBNC010000039">
    <property type="protein sequence ID" value="CAB4935739.1"/>
    <property type="molecule type" value="Genomic_DNA"/>
</dbReference>
<reference evidence="1" key="1">
    <citation type="submission" date="2020-05" db="EMBL/GenBank/DDBJ databases">
        <authorList>
            <person name="Chiriac C."/>
            <person name="Salcher M."/>
            <person name="Ghai R."/>
            <person name="Kavagutti S V."/>
        </authorList>
    </citation>
    <scope>NUCLEOTIDE SEQUENCE</scope>
</reference>
<dbReference type="EMBL" id="CAEMXZ010000028">
    <property type="protein sequence ID" value="CAB4323130.1"/>
    <property type="molecule type" value="Genomic_DNA"/>
</dbReference>
<proteinExistence type="predicted"/>